<evidence type="ECO:0000259" key="2">
    <source>
        <dbReference type="Pfam" id="PF24864"/>
    </source>
</evidence>
<feature type="domain" description="DUF7730" evidence="2">
    <location>
        <begin position="165"/>
        <end position="312"/>
    </location>
</feature>
<evidence type="ECO:0000256" key="1">
    <source>
        <dbReference type="SAM" id="MobiDB-lite"/>
    </source>
</evidence>
<feature type="region of interest" description="Disordered" evidence="1">
    <location>
        <begin position="78"/>
        <end position="103"/>
    </location>
</feature>
<sequence>MLPNSPRRELSSQGKSVPASSQEQLESPLFSTLPSEIRLQIYQQLWMECGLTQHIFLLSPVSFLQSFPCILSHEELDQPAGVPSSSSAEAEEEDQQHQSQYYDDPGDIDGAYQDLALQDTAVYNPPPGTPWCMHCPCHLRWTEKWANCFVKQYSASYIFKKGAGRDWQDLRSSPMLALLLVCKRVHLEASDSLFSNIRFSFSGMHALNTFLEQVPRPLVSRIRFVDIMSGHVGCLFRNPKSTKLNVPPTKEVRQTLKAAFPKLKELRLTLYSGPRGRAIPSERALKPLYKLAREMDSLRKFEVFLPVKCKAESKISFDEAHASLPETPLRVTLVPHGWHDDKSECQCYTG</sequence>
<keyword evidence="4" id="KW-1185">Reference proteome</keyword>
<protein>
    <recommendedName>
        <fullName evidence="2">DUF7730 domain-containing protein</fullName>
    </recommendedName>
</protein>
<reference evidence="3 4" key="1">
    <citation type="journal article" date="2024" name="IMA Fungus">
        <title>IMA Genome - F19 : A genome assembly and annotation guide to empower mycologists, including annotated draft genome sequences of Ceratocystis pirilliformis, Diaporthe australafricana, Fusarium ophioides, Paecilomyces lecythidis, and Sporothrix stenoceras.</title>
        <authorList>
            <person name="Aylward J."/>
            <person name="Wilson A.M."/>
            <person name="Visagie C.M."/>
            <person name="Spraker J."/>
            <person name="Barnes I."/>
            <person name="Buitendag C."/>
            <person name="Ceriani C."/>
            <person name="Del Mar Angel L."/>
            <person name="du Plessis D."/>
            <person name="Fuchs T."/>
            <person name="Gasser K."/>
            <person name="Kramer D."/>
            <person name="Li W."/>
            <person name="Munsamy K."/>
            <person name="Piso A."/>
            <person name="Price J.L."/>
            <person name="Sonnekus B."/>
            <person name="Thomas C."/>
            <person name="van der Nest A."/>
            <person name="van Dijk A."/>
            <person name="van Heerden A."/>
            <person name="van Vuuren N."/>
            <person name="Yilmaz N."/>
            <person name="Duong T.A."/>
            <person name="van der Merwe N.A."/>
            <person name="Wingfield M.J."/>
            <person name="Wingfield B.D."/>
        </authorList>
    </citation>
    <scope>NUCLEOTIDE SEQUENCE [LARGE SCALE GENOMIC DNA]</scope>
    <source>
        <strain evidence="3 4">CMW 18300</strain>
    </source>
</reference>
<feature type="region of interest" description="Disordered" evidence="1">
    <location>
        <begin position="1"/>
        <end position="27"/>
    </location>
</feature>
<dbReference type="PANTHER" id="PTHR38790:SF4">
    <property type="entry name" value="2EXR DOMAIN-CONTAINING PROTEIN"/>
    <property type="match status" value="1"/>
</dbReference>
<organism evidence="3 4">
    <name type="scientific">Diaporthe australafricana</name>
    <dbReference type="NCBI Taxonomy" id="127596"/>
    <lineage>
        <taxon>Eukaryota</taxon>
        <taxon>Fungi</taxon>
        <taxon>Dikarya</taxon>
        <taxon>Ascomycota</taxon>
        <taxon>Pezizomycotina</taxon>
        <taxon>Sordariomycetes</taxon>
        <taxon>Sordariomycetidae</taxon>
        <taxon>Diaporthales</taxon>
        <taxon>Diaporthaceae</taxon>
        <taxon>Diaporthe</taxon>
    </lineage>
</organism>
<dbReference type="PANTHER" id="PTHR38790">
    <property type="entry name" value="2EXR DOMAIN-CONTAINING PROTEIN-RELATED"/>
    <property type="match status" value="1"/>
</dbReference>
<evidence type="ECO:0000313" key="3">
    <source>
        <dbReference type="EMBL" id="KAL1869351.1"/>
    </source>
</evidence>
<comment type="caution">
    <text evidence="3">The sequence shown here is derived from an EMBL/GenBank/DDBJ whole genome shotgun (WGS) entry which is preliminary data.</text>
</comment>
<accession>A0ABR3X0Y2</accession>
<proteinExistence type="predicted"/>
<dbReference type="Proteomes" id="UP001583177">
    <property type="component" value="Unassembled WGS sequence"/>
</dbReference>
<evidence type="ECO:0000313" key="4">
    <source>
        <dbReference type="Proteomes" id="UP001583177"/>
    </source>
</evidence>
<dbReference type="EMBL" id="JAWRVE010000041">
    <property type="protein sequence ID" value="KAL1869351.1"/>
    <property type="molecule type" value="Genomic_DNA"/>
</dbReference>
<feature type="compositionally biased region" description="Basic and acidic residues" evidence="1">
    <location>
        <begin position="1"/>
        <end position="10"/>
    </location>
</feature>
<gene>
    <name evidence="3" type="ORF">Daus18300_005563</name>
</gene>
<feature type="compositionally biased region" description="Polar residues" evidence="1">
    <location>
        <begin position="11"/>
        <end position="27"/>
    </location>
</feature>
<dbReference type="InterPro" id="IPR056632">
    <property type="entry name" value="DUF7730"/>
</dbReference>
<dbReference type="Pfam" id="PF24864">
    <property type="entry name" value="DUF7730"/>
    <property type="match status" value="1"/>
</dbReference>
<name>A0ABR3X0Y2_9PEZI</name>